<dbReference type="PANTHER" id="PTHR43820:SF3">
    <property type="entry name" value="BRANCHED-CHAIN AMINO ACID TRANSPORT SYSTEM,ATP-BINDING PROTEIN"/>
    <property type="match status" value="1"/>
</dbReference>
<evidence type="ECO:0000256" key="3">
    <source>
        <dbReference type="ARBA" id="ARBA00022741"/>
    </source>
</evidence>
<proteinExistence type="inferred from homology"/>
<comment type="similarity">
    <text evidence="1">Belongs to the ABC transporter superfamily.</text>
</comment>
<sequence>MSTSVKKFRIIKFKKENPIIEFKNVSFAYGNRLILDNISFKIQSSQVFGMLGPNGAGKSTIFNLICGLLKPKQGKIFIDGKDATNFPIYERSKKFLISYCPQTGGAFGDLTTIDNLKAISEIVIEDKALRDGRIDYLLSKFELENVKDIKSKNLSGGQRRKLVVALALLKKPKILLLDEPFIAMDLISVRMLQEIIVNLQHEEQITVLVTDHQAKELLSVTDTAMILSNAKIIAQDSPNNLLKDEKSIKYYFGSSFKLNS</sequence>
<evidence type="ECO:0000256" key="1">
    <source>
        <dbReference type="ARBA" id="ARBA00005417"/>
    </source>
</evidence>
<reference evidence="7" key="1">
    <citation type="journal article" date="2011" name="Environ. Microbiol.">
        <title>Time-series analyses of Monterey Bay coastal microbial picoplankton using a 'genome proxy' microarray.</title>
        <authorList>
            <person name="Rich V.I."/>
            <person name="Pham V.D."/>
            <person name="Eppley J."/>
            <person name="Shi Y."/>
            <person name="DeLong E.F."/>
        </authorList>
    </citation>
    <scope>NUCLEOTIDE SEQUENCE</scope>
</reference>
<evidence type="ECO:0000256" key="5">
    <source>
        <dbReference type="ARBA" id="ARBA00022970"/>
    </source>
</evidence>
<evidence type="ECO:0000313" key="7">
    <source>
        <dbReference type="EMBL" id="ADI18936.1"/>
    </source>
</evidence>
<keyword evidence="2" id="KW-0813">Transport</keyword>
<accession>E0XWZ5</accession>
<dbReference type="PROSITE" id="PS50893">
    <property type="entry name" value="ABC_TRANSPORTER_2"/>
    <property type="match status" value="1"/>
</dbReference>
<evidence type="ECO:0000259" key="6">
    <source>
        <dbReference type="PROSITE" id="PS50893"/>
    </source>
</evidence>
<name>E0XWZ5_9PROT</name>
<dbReference type="InterPro" id="IPR003439">
    <property type="entry name" value="ABC_transporter-like_ATP-bd"/>
</dbReference>
<protein>
    <submittedName>
        <fullName evidence="7">ABC-type (Unclassified) transport system, ATPase component</fullName>
    </submittedName>
</protein>
<dbReference type="EMBL" id="GU474904">
    <property type="protein sequence ID" value="ADI18936.1"/>
    <property type="molecule type" value="Genomic_DNA"/>
</dbReference>
<dbReference type="AlphaFoldDB" id="E0XWZ5"/>
<dbReference type="Gene3D" id="3.40.50.300">
    <property type="entry name" value="P-loop containing nucleotide triphosphate hydrolases"/>
    <property type="match status" value="1"/>
</dbReference>
<dbReference type="GO" id="GO:0015658">
    <property type="term" value="F:branched-chain amino acid transmembrane transporter activity"/>
    <property type="evidence" value="ECO:0007669"/>
    <property type="project" value="TreeGrafter"/>
</dbReference>
<keyword evidence="3" id="KW-0547">Nucleotide-binding</keyword>
<dbReference type="InterPro" id="IPR003593">
    <property type="entry name" value="AAA+_ATPase"/>
</dbReference>
<keyword evidence="4" id="KW-0067">ATP-binding</keyword>
<dbReference type="SUPFAM" id="SSF52540">
    <property type="entry name" value="P-loop containing nucleoside triphosphate hydrolases"/>
    <property type="match status" value="1"/>
</dbReference>
<keyword evidence="5" id="KW-0029">Amino-acid transport</keyword>
<dbReference type="InterPro" id="IPR052156">
    <property type="entry name" value="BCAA_Transport_ATP-bd_LivF"/>
</dbReference>
<dbReference type="GO" id="GO:0016887">
    <property type="term" value="F:ATP hydrolysis activity"/>
    <property type="evidence" value="ECO:0007669"/>
    <property type="project" value="InterPro"/>
</dbReference>
<dbReference type="InterPro" id="IPR027417">
    <property type="entry name" value="P-loop_NTPase"/>
</dbReference>
<dbReference type="PANTHER" id="PTHR43820">
    <property type="entry name" value="HIGH-AFFINITY BRANCHED-CHAIN AMINO ACID TRANSPORT ATP-BINDING PROTEIN LIVF"/>
    <property type="match status" value="1"/>
</dbReference>
<evidence type="ECO:0000256" key="4">
    <source>
        <dbReference type="ARBA" id="ARBA00022840"/>
    </source>
</evidence>
<dbReference type="GO" id="GO:0015807">
    <property type="term" value="P:L-amino acid transport"/>
    <property type="evidence" value="ECO:0007669"/>
    <property type="project" value="TreeGrafter"/>
</dbReference>
<dbReference type="PROSITE" id="PS00211">
    <property type="entry name" value="ABC_TRANSPORTER_1"/>
    <property type="match status" value="1"/>
</dbReference>
<dbReference type="SMART" id="SM00382">
    <property type="entry name" value="AAA"/>
    <property type="match status" value="1"/>
</dbReference>
<dbReference type="InterPro" id="IPR017871">
    <property type="entry name" value="ABC_transporter-like_CS"/>
</dbReference>
<organism evidence="7">
    <name type="scientific">uncultured SAR11 cluster bacterium HF0010_09O16</name>
    <dbReference type="NCBI Taxonomy" id="710725"/>
    <lineage>
        <taxon>Bacteria</taxon>
        <taxon>Pseudomonadati</taxon>
        <taxon>Pseudomonadota</taxon>
        <taxon>Alphaproteobacteria</taxon>
        <taxon>Candidatus Pelagibacterales</taxon>
        <taxon>environmental samples</taxon>
    </lineage>
</organism>
<feature type="domain" description="ABC transporter" evidence="6">
    <location>
        <begin position="20"/>
        <end position="254"/>
    </location>
</feature>
<dbReference type="GO" id="GO:0005524">
    <property type="term" value="F:ATP binding"/>
    <property type="evidence" value="ECO:0007669"/>
    <property type="project" value="UniProtKB-KW"/>
</dbReference>
<dbReference type="Pfam" id="PF00005">
    <property type="entry name" value="ABC_tran"/>
    <property type="match status" value="1"/>
</dbReference>
<evidence type="ECO:0000256" key="2">
    <source>
        <dbReference type="ARBA" id="ARBA00022448"/>
    </source>
</evidence>